<gene>
    <name evidence="6" type="ORF">OCBIM_22019034mg</name>
</gene>
<dbReference type="KEGG" id="obi:106871859"/>
<dbReference type="PANTHER" id="PTHR28052">
    <property type="entry name" value="UPF0545 PROTEIN C22ORF39"/>
    <property type="match status" value="1"/>
</dbReference>
<feature type="coiled-coil region" evidence="5">
    <location>
        <begin position="72"/>
        <end position="99"/>
    </location>
</feature>
<dbReference type="Pfam" id="PF11326">
    <property type="entry name" value="PANTS-like"/>
    <property type="match status" value="1"/>
</dbReference>
<dbReference type="PANTHER" id="PTHR28052:SF1">
    <property type="entry name" value="UPF0545 PROTEIN C22ORF39"/>
    <property type="match status" value="1"/>
</dbReference>
<comment type="similarity">
    <text evidence="1">Belongs to the UPF0545 family.</text>
</comment>
<evidence type="ECO:0000256" key="4">
    <source>
        <dbReference type="ARBA" id="ARBA00044235"/>
    </source>
</evidence>
<proteinExistence type="inferred from homology"/>
<keyword evidence="5" id="KW-0175">Coiled coil</keyword>
<dbReference type="AlphaFoldDB" id="A0A0L8HBT2"/>
<evidence type="ECO:0000313" key="6">
    <source>
        <dbReference type="EMBL" id="KOF86225.1"/>
    </source>
</evidence>
<reference evidence="6" key="1">
    <citation type="submission" date="2015-07" db="EMBL/GenBank/DDBJ databases">
        <title>MeaNS - Measles Nucleotide Surveillance Program.</title>
        <authorList>
            <person name="Tran T."/>
            <person name="Druce J."/>
        </authorList>
    </citation>
    <scope>NUCLEOTIDE SEQUENCE</scope>
    <source>
        <strain evidence="6">UCB-OBI-ISO-001</strain>
        <tissue evidence="6">Gonad</tissue>
    </source>
</reference>
<dbReference type="OMA" id="CHLYKDE"/>
<organism evidence="6">
    <name type="scientific">Octopus bimaculoides</name>
    <name type="common">California two-spotted octopus</name>
    <dbReference type="NCBI Taxonomy" id="37653"/>
    <lineage>
        <taxon>Eukaryota</taxon>
        <taxon>Metazoa</taxon>
        <taxon>Spiralia</taxon>
        <taxon>Lophotrochozoa</taxon>
        <taxon>Mollusca</taxon>
        <taxon>Cephalopoda</taxon>
        <taxon>Coleoidea</taxon>
        <taxon>Octopodiformes</taxon>
        <taxon>Octopoda</taxon>
        <taxon>Incirrata</taxon>
        <taxon>Octopodidae</taxon>
        <taxon>Octopus</taxon>
    </lineage>
</organism>
<accession>A0A0L8HBT2</accession>
<evidence type="ECO:0000256" key="3">
    <source>
        <dbReference type="ARBA" id="ARBA00044072"/>
    </source>
</evidence>
<comment type="subcellular location">
    <subcellularLocation>
        <location evidence="2">Synaptic cleft</location>
    </subcellularLocation>
</comment>
<name>A0A0L8HBT2_OCTBM</name>
<dbReference type="OrthoDB" id="5946508at2759"/>
<evidence type="ECO:0000256" key="1">
    <source>
        <dbReference type="ARBA" id="ARBA00006412"/>
    </source>
</evidence>
<dbReference type="GO" id="GO:0043083">
    <property type="term" value="C:synaptic cleft"/>
    <property type="evidence" value="ECO:0007669"/>
    <property type="project" value="UniProtKB-SubCell"/>
</dbReference>
<dbReference type="InterPro" id="IPR021475">
    <property type="entry name" value="Pants/Emi1-like"/>
</dbReference>
<evidence type="ECO:0000256" key="5">
    <source>
        <dbReference type="SAM" id="Coils"/>
    </source>
</evidence>
<protein>
    <recommendedName>
        <fullName evidence="3">Synaptic plasticity regulator PANTS</fullName>
    </recommendedName>
    <alternativeName>
        <fullName evidence="4">Plasticity-associated neural transcript short</fullName>
    </alternativeName>
</protein>
<dbReference type="EMBL" id="KQ418711">
    <property type="protein sequence ID" value="KOF86225.1"/>
    <property type="molecule type" value="Genomic_DNA"/>
</dbReference>
<evidence type="ECO:0000256" key="2">
    <source>
        <dbReference type="ARBA" id="ARBA00043942"/>
    </source>
</evidence>
<sequence>MAPPGSDNLDSTDLNDLPEDIWMLRPCEVYQDEYQECKSMKGRFHQYYVFGQYIDCDKWKANYENCLKFRHTRSLEAVEKLLENEKARHEDRIRKAQMNDVWEYRSSPPPDWAKPLPEWEKLHENSVLSNIQENKTKTASIIDSPTQNSMCTII</sequence>